<dbReference type="NCBIfam" id="TIGR00393">
    <property type="entry name" value="kpsF"/>
    <property type="match status" value="1"/>
</dbReference>
<dbReference type="InterPro" id="IPR030921">
    <property type="entry name" value="LPS_export_LptB"/>
</dbReference>
<dbReference type="InterPro" id="IPR003593">
    <property type="entry name" value="AAA+_ATPase"/>
</dbReference>
<dbReference type="NCBIfam" id="TIGR01670">
    <property type="entry name" value="KdsC-phosphatas"/>
    <property type="match status" value="1"/>
</dbReference>
<evidence type="ECO:0000259" key="14">
    <source>
        <dbReference type="PROSITE" id="PS51464"/>
    </source>
</evidence>
<dbReference type="Pfam" id="PF00571">
    <property type="entry name" value="CBS"/>
    <property type="match status" value="1"/>
</dbReference>
<dbReference type="PROSITE" id="PS50893">
    <property type="entry name" value="ABC_TRANSPORTER_2"/>
    <property type="match status" value="1"/>
</dbReference>
<dbReference type="Pfam" id="PF08282">
    <property type="entry name" value="Hydrolase_3"/>
    <property type="match status" value="1"/>
</dbReference>
<keyword evidence="7" id="KW-0677">Repeat</keyword>
<keyword evidence="11" id="KW-0460">Magnesium</keyword>
<dbReference type="InterPro" id="IPR032823">
    <property type="entry name" value="BCA_ABC_TP_C"/>
</dbReference>
<dbReference type="InterPro" id="IPR003439">
    <property type="entry name" value="ABC_transporter-like_ATP-bd"/>
</dbReference>
<keyword evidence="9" id="KW-0378">Hydrolase</keyword>
<evidence type="ECO:0000256" key="5">
    <source>
        <dbReference type="ARBA" id="ARBA00022448"/>
    </source>
</evidence>
<dbReference type="PANTHER" id="PTHR42745:SF1">
    <property type="entry name" value="ARABINOSE 5-PHOSPHATE ISOMERASE KDSD"/>
    <property type="match status" value="1"/>
</dbReference>
<dbReference type="InterPro" id="IPR046342">
    <property type="entry name" value="CBS_dom_sf"/>
</dbReference>
<sequence length="913" mass="99738">MTPEKICEIALQVVHVEMKSIELLKQRINQNFVQACEILLKCPERIVVMGMGKSSYVGGKIAATLASTGSPAFFVHPGEASHGDLGMITAKDVVIAISNSGETPEILTILPLIKHLKVPLIALCGVQQSTISKAAEVFLDVSVKEEACPLGLAPTSSTTAALVMGDALAITLLEARGFTAVDFARSHPGGRLGKRLLLSVEDLMKSGDKLPKIHEEATIVQALMEMTQKTLGMTTVINHAGKLTGVYTDGDLRRTSGLKFMLSAELSAKAKKIKLAVFDVDGILTDGRIFVDDKGIEIKAFHVLDGIGLEWLQQVGIEVAVISGRAPKGVYYRLEQLGIAHVFLGCAEKLPVLEQLLKKLNLTLPETAYMGDDLPDLPLLTRVGLSVTVPNAVPEVLAQAFWVTEKKGGKGARYLEKNHTTFSLPQLNLYEENQPSWNAHALQGEALLGNEEIHLSGGVELHQSKGPHNTTTNIQTASVVIYPELRVIKTADAIVAIQPNAQVTSLGMQLDLTHKVLNLLSQVQGIYKPVQKKPINIVSDKASLMKEVGISVFEGKVKLTQGTSILLTPYLTLYTDKNNELIKAVATGAGTTYRNLADPKKPSFIARAQEIQYLPVVQQIYLKGEAKASQGKNSYSAPEISYHIDQESVMSQGGKNMNIITPTNITANINNNINILTVKALQKSYASRQVVREVSFHVNSGEIVGLLGPNGAGKTTSFYMVVGLVQSDQGQVFFNQTEITYMPMHERARLGIGYLPQEPSVFRKLTVADNILAILELRPDLSEQARSEKLEKLLNEFHITHLRETYGISLSGGERRRVEIARALAIEPKFILLDEPFAGIDPISVIELKRIIHQLNRKNIGILITDHNVRETLTTCHRAYIVNEGTILCEGSPDIILADKQVREVYLGDDFAL</sequence>
<keyword evidence="8" id="KW-0547">Nucleotide-binding</keyword>
<dbReference type="InterPro" id="IPR050986">
    <property type="entry name" value="GutQ/KpsF_isomerases"/>
</dbReference>
<dbReference type="SUPFAM" id="SSF52540">
    <property type="entry name" value="P-loop containing nucleoside triphosphate hydrolases"/>
    <property type="match status" value="1"/>
</dbReference>
<evidence type="ECO:0000256" key="7">
    <source>
        <dbReference type="ARBA" id="ARBA00022737"/>
    </source>
</evidence>
<dbReference type="GO" id="GO:0005975">
    <property type="term" value="P:carbohydrate metabolic process"/>
    <property type="evidence" value="ECO:0007669"/>
    <property type="project" value="InterPro"/>
</dbReference>
<dbReference type="Gene3D" id="2.60.450.10">
    <property type="entry name" value="Lipopolysaccharide (LPS) transport protein A like domain"/>
    <property type="match status" value="2"/>
</dbReference>
<feature type="domain" description="ABC transporter" evidence="13">
    <location>
        <begin position="676"/>
        <end position="909"/>
    </location>
</feature>
<dbReference type="Gene3D" id="3.10.580.10">
    <property type="entry name" value="CBS-domain"/>
    <property type="match status" value="1"/>
</dbReference>
<dbReference type="NCBIfam" id="TIGR04406">
    <property type="entry name" value="LPS_export_lptB"/>
    <property type="match status" value="1"/>
</dbReference>
<dbReference type="InterPro" id="IPR035474">
    <property type="entry name" value="SIS_Kpsf"/>
</dbReference>
<evidence type="ECO:0000313" key="16">
    <source>
        <dbReference type="Proteomes" id="UP000663881"/>
    </source>
</evidence>
<dbReference type="Pfam" id="PF12399">
    <property type="entry name" value="BCA_ABC_TP_C"/>
    <property type="match status" value="1"/>
</dbReference>
<dbReference type="Gene3D" id="3.40.50.1000">
    <property type="entry name" value="HAD superfamily/HAD-like"/>
    <property type="match status" value="1"/>
</dbReference>
<evidence type="ECO:0000256" key="11">
    <source>
        <dbReference type="ARBA" id="ARBA00022842"/>
    </source>
</evidence>
<dbReference type="Pfam" id="PF03968">
    <property type="entry name" value="LptD_N"/>
    <property type="match status" value="1"/>
</dbReference>
<dbReference type="FunFam" id="3.40.50.1000:FF:000029">
    <property type="entry name" value="3-deoxy-D-manno-octulosonate 8-phosphate phosphatase KdsC"/>
    <property type="match status" value="1"/>
</dbReference>
<keyword evidence="10" id="KW-0067">ATP-binding</keyword>
<dbReference type="Gene3D" id="3.40.50.10490">
    <property type="entry name" value="Glucose-6-phosphate isomerase like protein, domain 1"/>
    <property type="match status" value="1"/>
</dbReference>
<dbReference type="FunFam" id="3.40.50.10490:FF:000011">
    <property type="entry name" value="Arabinose 5-phosphate isomerase"/>
    <property type="match status" value="1"/>
</dbReference>
<dbReference type="Pfam" id="PF01380">
    <property type="entry name" value="SIS"/>
    <property type="match status" value="1"/>
</dbReference>
<dbReference type="InterPro" id="IPR000644">
    <property type="entry name" value="CBS_dom"/>
</dbReference>
<keyword evidence="12" id="KW-0129">CBS domain</keyword>
<dbReference type="InterPro" id="IPR023214">
    <property type="entry name" value="HAD_sf"/>
</dbReference>
<dbReference type="SFLD" id="SFLDG01138">
    <property type="entry name" value="C1.6.2:_Deoxy-d-mannose-octulo"/>
    <property type="match status" value="1"/>
</dbReference>
<dbReference type="SFLD" id="SFLDG01136">
    <property type="entry name" value="C1.6:_Phosphoserine_Phosphatas"/>
    <property type="match status" value="1"/>
</dbReference>
<dbReference type="GO" id="GO:0016887">
    <property type="term" value="F:ATP hydrolysis activity"/>
    <property type="evidence" value="ECO:0007669"/>
    <property type="project" value="InterPro"/>
</dbReference>
<evidence type="ECO:0000256" key="6">
    <source>
        <dbReference type="ARBA" id="ARBA00022723"/>
    </source>
</evidence>
<dbReference type="NCBIfam" id="TIGR04409">
    <property type="entry name" value="LptC_YrbK"/>
    <property type="match status" value="1"/>
</dbReference>
<dbReference type="CDD" id="cd03218">
    <property type="entry name" value="ABC_YhbG"/>
    <property type="match status" value="1"/>
</dbReference>
<dbReference type="GO" id="GO:0016853">
    <property type="term" value="F:isomerase activity"/>
    <property type="evidence" value="ECO:0007669"/>
    <property type="project" value="InterPro"/>
</dbReference>
<dbReference type="InterPro" id="IPR001347">
    <property type="entry name" value="SIS_dom"/>
</dbReference>
<dbReference type="EMBL" id="CAJOAY010002779">
    <property type="protein sequence ID" value="CAF3979150.1"/>
    <property type="molecule type" value="Genomic_DNA"/>
</dbReference>
<evidence type="ECO:0000256" key="12">
    <source>
        <dbReference type="ARBA" id="ARBA00023122"/>
    </source>
</evidence>
<dbReference type="NCBIfam" id="TIGR03002">
    <property type="entry name" value="outer_YhbN_LptA"/>
    <property type="match status" value="1"/>
</dbReference>
<dbReference type="SUPFAM" id="SSF56784">
    <property type="entry name" value="HAD-like"/>
    <property type="match status" value="1"/>
</dbReference>
<dbReference type="FunFam" id="3.40.50.300:FF:000151">
    <property type="entry name" value="Lipopolysaccharide ABC transporter ATP-binding protein"/>
    <property type="match status" value="1"/>
</dbReference>
<dbReference type="SUPFAM" id="SSF53697">
    <property type="entry name" value="SIS domain"/>
    <property type="match status" value="1"/>
</dbReference>
<dbReference type="InterPro" id="IPR006549">
    <property type="entry name" value="HAD-SF_hydro_IIIA"/>
</dbReference>
<dbReference type="GO" id="GO:0046872">
    <property type="term" value="F:metal ion binding"/>
    <property type="evidence" value="ECO:0007669"/>
    <property type="project" value="UniProtKB-KW"/>
</dbReference>
<dbReference type="InterPro" id="IPR026265">
    <property type="entry name" value="LptC"/>
</dbReference>
<accession>A0A819MFZ3</accession>
<reference evidence="15" key="1">
    <citation type="submission" date="2021-02" db="EMBL/GenBank/DDBJ databases">
        <authorList>
            <person name="Nowell W R."/>
        </authorList>
    </citation>
    <scope>NUCLEOTIDE SEQUENCE</scope>
</reference>
<evidence type="ECO:0000313" key="15">
    <source>
        <dbReference type="EMBL" id="CAF3979150.1"/>
    </source>
</evidence>
<evidence type="ECO:0000256" key="1">
    <source>
        <dbReference type="ARBA" id="ARBA00001946"/>
    </source>
</evidence>
<dbReference type="CDD" id="cd01630">
    <property type="entry name" value="HAD_KDO-like"/>
    <property type="match status" value="1"/>
</dbReference>
<dbReference type="SFLD" id="SFLDS00003">
    <property type="entry name" value="Haloacid_Dehalogenase"/>
    <property type="match status" value="1"/>
</dbReference>
<dbReference type="NCBIfam" id="TIGR01662">
    <property type="entry name" value="HAD-SF-IIIA"/>
    <property type="match status" value="1"/>
</dbReference>
<comment type="similarity">
    <text evidence="2">Belongs to the KdsC family.</text>
</comment>
<dbReference type="CDD" id="cd05014">
    <property type="entry name" value="SIS_Kpsf"/>
    <property type="match status" value="1"/>
</dbReference>
<comment type="caution">
    <text evidence="15">The sequence shown here is derived from an EMBL/GenBank/DDBJ whole genome shotgun (WGS) entry which is preliminary data.</text>
</comment>
<dbReference type="GO" id="GO:1901135">
    <property type="term" value="P:carbohydrate derivative metabolic process"/>
    <property type="evidence" value="ECO:0007669"/>
    <property type="project" value="InterPro"/>
</dbReference>
<dbReference type="InterPro" id="IPR036412">
    <property type="entry name" value="HAD-like_sf"/>
</dbReference>
<keyword evidence="6" id="KW-0479">Metal-binding</keyword>
<proteinExistence type="inferred from homology"/>
<dbReference type="GO" id="GO:0043190">
    <property type="term" value="C:ATP-binding cassette (ABC) transporter complex"/>
    <property type="evidence" value="ECO:0007669"/>
    <property type="project" value="InterPro"/>
</dbReference>
<dbReference type="InterPro" id="IPR017871">
    <property type="entry name" value="ABC_transporter-like_CS"/>
</dbReference>
<comment type="cofactor">
    <cofactor evidence="1">
        <name>Mg(2+)</name>
        <dbReference type="ChEBI" id="CHEBI:18420"/>
    </cofactor>
</comment>
<dbReference type="InterPro" id="IPR014340">
    <property type="entry name" value="LptA"/>
</dbReference>
<dbReference type="GO" id="GO:0001530">
    <property type="term" value="F:lipopolysaccharide binding"/>
    <property type="evidence" value="ECO:0007669"/>
    <property type="project" value="InterPro"/>
</dbReference>
<protein>
    <submittedName>
        <fullName evidence="15">Uncharacterized protein</fullName>
    </submittedName>
</protein>
<dbReference type="PROSITE" id="PS00211">
    <property type="entry name" value="ABC_TRANSPORTER_1"/>
    <property type="match status" value="1"/>
</dbReference>
<dbReference type="AlphaFoldDB" id="A0A819MFZ3"/>
<comment type="subunit">
    <text evidence="4">Homotetramer.</text>
</comment>
<dbReference type="InterPro" id="IPR010664">
    <property type="entry name" value="LipoPS_assembly_LptC-rel"/>
</dbReference>
<dbReference type="InterPro" id="IPR046348">
    <property type="entry name" value="SIS_dom_sf"/>
</dbReference>
<dbReference type="InterPro" id="IPR027417">
    <property type="entry name" value="P-loop_NTPase"/>
</dbReference>
<evidence type="ECO:0000256" key="8">
    <source>
        <dbReference type="ARBA" id="ARBA00022741"/>
    </source>
</evidence>
<dbReference type="GO" id="GO:0016788">
    <property type="term" value="F:hydrolase activity, acting on ester bonds"/>
    <property type="evidence" value="ECO:0007669"/>
    <property type="project" value="InterPro"/>
</dbReference>
<evidence type="ECO:0000259" key="13">
    <source>
        <dbReference type="PROSITE" id="PS50893"/>
    </source>
</evidence>
<organism evidence="15 16">
    <name type="scientific">Adineta steineri</name>
    <dbReference type="NCBI Taxonomy" id="433720"/>
    <lineage>
        <taxon>Eukaryota</taxon>
        <taxon>Metazoa</taxon>
        <taxon>Spiralia</taxon>
        <taxon>Gnathifera</taxon>
        <taxon>Rotifera</taxon>
        <taxon>Eurotatoria</taxon>
        <taxon>Bdelloidea</taxon>
        <taxon>Adinetida</taxon>
        <taxon>Adinetidae</taxon>
        <taxon>Adineta</taxon>
    </lineage>
</organism>
<evidence type="ECO:0000256" key="10">
    <source>
        <dbReference type="ARBA" id="ARBA00022840"/>
    </source>
</evidence>
<evidence type="ECO:0000256" key="4">
    <source>
        <dbReference type="ARBA" id="ARBA00011881"/>
    </source>
</evidence>
<dbReference type="GO" id="GO:0005524">
    <property type="term" value="F:ATP binding"/>
    <property type="evidence" value="ECO:0007669"/>
    <property type="project" value="UniProtKB-KW"/>
</dbReference>
<evidence type="ECO:0000256" key="2">
    <source>
        <dbReference type="ARBA" id="ARBA00005893"/>
    </source>
</evidence>
<dbReference type="InterPro" id="IPR010023">
    <property type="entry name" value="KdsC_fam"/>
</dbReference>
<feature type="domain" description="SIS" evidence="14">
    <location>
        <begin position="35"/>
        <end position="178"/>
    </location>
</feature>
<dbReference type="InterPro" id="IPR004800">
    <property type="entry name" value="KdsD/KpsF-type"/>
</dbReference>
<evidence type="ECO:0000256" key="9">
    <source>
        <dbReference type="ARBA" id="ARBA00022801"/>
    </source>
</evidence>
<dbReference type="Pfam" id="PF00005">
    <property type="entry name" value="ABC_tran"/>
    <property type="match status" value="1"/>
</dbReference>
<dbReference type="Pfam" id="PF06835">
    <property type="entry name" value="LptC"/>
    <property type="match status" value="1"/>
</dbReference>
<dbReference type="PROSITE" id="PS51464">
    <property type="entry name" value="SIS"/>
    <property type="match status" value="1"/>
</dbReference>
<dbReference type="InterPro" id="IPR005653">
    <property type="entry name" value="OstA-like_N"/>
</dbReference>
<gene>
    <name evidence="15" type="ORF">OKA104_LOCUS28556</name>
</gene>
<dbReference type="PANTHER" id="PTHR42745">
    <property type="match status" value="1"/>
</dbReference>
<keyword evidence="5" id="KW-0813">Transport</keyword>
<dbReference type="Gene3D" id="3.40.50.300">
    <property type="entry name" value="P-loop containing nucleotide triphosphate hydrolases"/>
    <property type="match status" value="1"/>
</dbReference>
<name>A0A819MFZ3_9BILA</name>
<dbReference type="GO" id="GO:0015221">
    <property type="term" value="F:lipopolysaccharide transmembrane transporter activity"/>
    <property type="evidence" value="ECO:0007669"/>
    <property type="project" value="InterPro"/>
</dbReference>
<dbReference type="Proteomes" id="UP000663881">
    <property type="component" value="Unassembled WGS sequence"/>
</dbReference>
<comment type="similarity">
    <text evidence="3">Belongs to the SIS family. GutQ/KpsF subfamily.</text>
</comment>
<dbReference type="SMART" id="SM00382">
    <property type="entry name" value="AAA"/>
    <property type="match status" value="1"/>
</dbReference>
<evidence type="ECO:0000256" key="3">
    <source>
        <dbReference type="ARBA" id="ARBA00008165"/>
    </source>
</evidence>